<dbReference type="SUPFAM" id="SSF54236">
    <property type="entry name" value="Ubiquitin-like"/>
    <property type="match status" value="2"/>
</dbReference>
<dbReference type="EMBL" id="NCVQ01000008">
    <property type="protein sequence ID" value="PWZ13070.1"/>
    <property type="molecule type" value="Genomic_DNA"/>
</dbReference>
<dbReference type="Gene3D" id="3.10.20.90">
    <property type="entry name" value="Phosphatidylinositol 3-kinase Catalytic Subunit, Chain A, domain 1"/>
    <property type="match status" value="2"/>
</dbReference>
<keyword evidence="2" id="KW-0732">Signal</keyword>
<evidence type="ECO:0000259" key="3">
    <source>
        <dbReference type="PROSITE" id="PS50053"/>
    </source>
</evidence>
<accession>A0A3L6DWR2</accession>
<evidence type="ECO:0000256" key="2">
    <source>
        <dbReference type="SAM" id="SignalP"/>
    </source>
</evidence>
<dbReference type="Pfam" id="PF00240">
    <property type="entry name" value="ubiquitin"/>
    <property type="match status" value="2"/>
</dbReference>
<dbReference type="AlphaFoldDB" id="A0A3L6DWR2"/>
<dbReference type="SMART" id="SM00213">
    <property type="entry name" value="UBQ"/>
    <property type="match status" value="2"/>
</dbReference>
<feature type="domain" description="Ubiquitin-like" evidence="3">
    <location>
        <begin position="1"/>
        <end position="62"/>
    </location>
</feature>
<feature type="non-terminal residue" evidence="4">
    <location>
        <position position="1"/>
    </location>
</feature>
<evidence type="ECO:0000256" key="1">
    <source>
        <dbReference type="ARBA" id="ARBA00022499"/>
    </source>
</evidence>
<proteinExistence type="predicted"/>
<sequence length="128" mass="14821">LTYLALRNSVLLLCLSQDKEGIPPDQQRLIFAGKQLEDGRTLADYNIQKESTLHLVLRLRGGTMIKVKTLTGKEIEIDIEPTDSIDRIKERVEEKEGIPPVQQRYHADYYFLLYLQLLLFVLRNAYST</sequence>
<organism evidence="4">
    <name type="scientific">Zea mays</name>
    <name type="common">Maize</name>
    <dbReference type="NCBI Taxonomy" id="4577"/>
    <lineage>
        <taxon>Eukaryota</taxon>
        <taxon>Viridiplantae</taxon>
        <taxon>Streptophyta</taxon>
        <taxon>Embryophyta</taxon>
        <taxon>Tracheophyta</taxon>
        <taxon>Spermatophyta</taxon>
        <taxon>Magnoliopsida</taxon>
        <taxon>Liliopsida</taxon>
        <taxon>Poales</taxon>
        <taxon>Poaceae</taxon>
        <taxon>PACMAD clade</taxon>
        <taxon>Panicoideae</taxon>
        <taxon>Andropogonodae</taxon>
        <taxon>Andropogoneae</taxon>
        <taxon>Tripsacinae</taxon>
        <taxon>Zea</taxon>
    </lineage>
</organism>
<dbReference type="PROSITE" id="PS50053">
    <property type="entry name" value="UBIQUITIN_2"/>
    <property type="match status" value="2"/>
</dbReference>
<name>A0A3L6DWR2_MAIZE</name>
<dbReference type="InterPro" id="IPR000626">
    <property type="entry name" value="Ubiquitin-like_dom"/>
</dbReference>
<dbReference type="InterPro" id="IPR050158">
    <property type="entry name" value="Ubiquitin_ubiquitin-like"/>
</dbReference>
<gene>
    <name evidence="4" type="primary">RUB2_0</name>
    <name evidence="4" type="ORF">Zm00014a_036782</name>
</gene>
<feature type="chain" id="PRO_5018153581" evidence="2">
    <location>
        <begin position="22"/>
        <end position="128"/>
    </location>
</feature>
<feature type="signal peptide" evidence="2">
    <location>
        <begin position="1"/>
        <end position="21"/>
    </location>
</feature>
<feature type="domain" description="Ubiquitin-like" evidence="3">
    <location>
        <begin position="63"/>
        <end position="105"/>
    </location>
</feature>
<evidence type="ECO:0000313" key="4">
    <source>
        <dbReference type="EMBL" id="PWZ13070.1"/>
    </source>
</evidence>
<dbReference type="InterPro" id="IPR029071">
    <property type="entry name" value="Ubiquitin-like_domsf"/>
</dbReference>
<dbReference type="GO" id="GO:0003729">
    <property type="term" value="F:mRNA binding"/>
    <property type="evidence" value="ECO:0007669"/>
    <property type="project" value="UniProtKB-ARBA"/>
</dbReference>
<dbReference type="PRINTS" id="PR00348">
    <property type="entry name" value="UBIQUITIN"/>
</dbReference>
<reference evidence="4" key="1">
    <citation type="journal article" date="2018" name="Nat. Genet.">
        <title>Extensive intraspecific gene order and gene structural variations between Mo17 and other maize genomes.</title>
        <authorList>
            <person name="Sun S."/>
            <person name="Zhou Y."/>
            <person name="Chen J."/>
            <person name="Shi J."/>
            <person name="Zhao H."/>
            <person name="Zhao H."/>
            <person name="Song W."/>
            <person name="Zhang M."/>
            <person name="Cui Y."/>
            <person name="Dong X."/>
            <person name="Liu H."/>
            <person name="Ma X."/>
            <person name="Jiao Y."/>
            <person name="Wang B."/>
            <person name="Wei X."/>
            <person name="Stein J.C."/>
            <person name="Glaubitz J.C."/>
            <person name="Lu F."/>
            <person name="Yu G."/>
            <person name="Liang C."/>
            <person name="Fengler K."/>
            <person name="Li B."/>
            <person name="Rafalski A."/>
            <person name="Schnable P.S."/>
            <person name="Ware D.H."/>
            <person name="Buckler E.S."/>
            <person name="Lai J."/>
        </authorList>
    </citation>
    <scope>NUCLEOTIDE SEQUENCE [LARGE SCALE GENOMIC DNA]</scope>
    <source>
        <tissue evidence="4">Seedling</tissue>
    </source>
</reference>
<dbReference type="ExpressionAtlas" id="A0A3L6DWR2">
    <property type="expression patterns" value="baseline and differential"/>
</dbReference>
<dbReference type="FunFam" id="3.10.20.90:FF:000222">
    <property type="entry name" value="Polyubiquitin 5"/>
    <property type="match status" value="1"/>
</dbReference>
<dbReference type="InterPro" id="IPR019956">
    <property type="entry name" value="Ubiquitin_dom"/>
</dbReference>
<protein>
    <submittedName>
        <fullName evidence="4">Ubiquitin-NEDD8-like protein RUB2</fullName>
    </submittedName>
</protein>
<dbReference type="PANTHER" id="PTHR10666">
    <property type="entry name" value="UBIQUITIN"/>
    <property type="match status" value="1"/>
</dbReference>
<keyword evidence="1" id="KW-1017">Isopeptide bond</keyword>
<comment type="caution">
    <text evidence="4">The sequence shown here is derived from an EMBL/GenBank/DDBJ whole genome shotgun (WGS) entry which is preliminary data.</text>
</comment>
<dbReference type="Proteomes" id="UP000251960">
    <property type="component" value="Chromosome 7"/>
</dbReference>